<dbReference type="EMBL" id="CP001690">
    <property type="protein sequence ID" value="ADQ66694.1"/>
    <property type="molecule type" value="Genomic_DNA"/>
</dbReference>
<dbReference type="AlphaFoldDB" id="E4NQK6"/>
<accession>E4NQK6</accession>
<organism evidence="1 3">
    <name type="scientific">Halogeometricum borinquense (strain ATCC 700274 / DSM 11551 / JCM 10706 / KCTC 4070 / PR3)</name>
    <dbReference type="NCBI Taxonomy" id="469382"/>
    <lineage>
        <taxon>Archaea</taxon>
        <taxon>Methanobacteriati</taxon>
        <taxon>Methanobacteriota</taxon>
        <taxon>Stenosarchaea group</taxon>
        <taxon>Halobacteria</taxon>
        <taxon>Halobacteriales</taxon>
        <taxon>Haloferacaceae</taxon>
        <taxon>Halogeometricum</taxon>
    </lineage>
</organism>
<dbReference type="STRING" id="469382.Hbor_11040"/>
<dbReference type="HOGENOM" id="CLU_3162976_0_0_2"/>
<gene>
    <name evidence="1" type="ordered locus">Hbor_11040</name>
    <name evidence="2" type="ORF">C499_03018</name>
</gene>
<proteinExistence type="predicted"/>
<keyword evidence="3" id="KW-1185">Reference proteome</keyword>
<dbReference type="Proteomes" id="UP000011585">
    <property type="component" value="Unassembled WGS sequence"/>
</dbReference>
<evidence type="ECO:0000313" key="3">
    <source>
        <dbReference type="Proteomes" id="UP000006663"/>
    </source>
</evidence>
<evidence type="ECO:0000313" key="4">
    <source>
        <dbReference type="Proteomes" id="UP000011585"/>
    </source>
</evidence>
<reference evidence="1 3" key="1">
    <citation type="journal article" date="2009" name="Stand. Genomic Sci.">
        <title>Complete genome sequence of Halogeometricum borinquense type strain (PR3).</title>
        <authorList>
            <person name="Malfatti S."/>
            <person name="Tindall B.J."/>
            <person name="Schneider S."/>
            <person name="Fahnrich R."/>
            <person name="Lapidus A."/>
            <person name="Labuttii K."/>
            <person name="Copeland A."/>
            <person name="Glavina Del Rio T."/>
            <person name="Nolan M."/>
            <person name="Chen F."/>
            <person name="Lucas S."/>
            <person name="Tice H."/>
            <person name="Cheng J.F."/>
            <person name="Bruce D."/>
            <person name="Goodwin L."/>
            <person name="Pitluck S."/>
            <person name="Anderson I."/>
            <person name="Pati A."/>
            <person name="Ivanova N."/>
            <person name="Mavromatis K."/>
            <person name="Chen A."/>
            <person name="Palaniappan K."/>
            <person name="D'haeseleer P."/>
            <person name="Goker M."/>
            <person name="Bristow J."/>
            <person name="Eisen J.A."/>
            <person name="Markowitz V."/>
            <person name="Hugenholtz P."/>
            <person name="Kyrpides N.C."/>
            <person name="Klenk H.P."/>
            <person name="Chain P."/>
        </authorList>
    </citation>
    <scope>NUCLEOTIDE SEQUENCE [LARGE SCALE GENOMIC DNA]</scope>
    <source>
        <strain evidence="3">ATCC 700274 / DSM 11551 / JCM 10706 / KCTC 4070 / PR3</strain>
        <strain evidence="1">PR 3</strain>
    </source>
</reference>
<reference evidence="2 4" key="2">
    <citation type="journal article" date="2014" name="PLoS Genet.">
        <title>Phylogenetically driven sequencing of extremely halophilic archaea reveals strategies for static and dynamic osmo-response.</title>
        <authorList>
            <person name="Becker E.A."/>
            <person name="Seitzer P.M."/>
            <person name="Tritt A."/>
            <person name="Larsen D."/>
            <person name="Krusor M."/>
            <person name="Yao A.I."/>
            <person name="Wu D."/>
            <person name="Madern D."/>
            <person name="Eisen J.A."/>
            <person name="Darling A.E."/>
            <person name="Facciotti M.T."/>
        </authorList>
    </citation>
    <scope>NUCLEOTIDE SEQUENCE [LARGE SCALE GENOMIC DNA]</scope>
    <source>
        <strain evidence="2 4">DSM 11551</strain>
    </source>
</reference>
<evidence type="ECO:0000313" key="2">
    <source>
        <dbReference type="EMBL" id="ELY30203.1"/>
    </source>
</evidence>
<name>E4NQK6_HALBP</name>
<dbReference type="Proteomes" id="UP000006663">
    <property type="component" value="Chromosome"/>
</dbReference>
<protein>
    <submittedName>
        <fullName evidence="1">Uncharacterized protein</fullName>
    </submittedName>
</protein>
<dbReference type="EMBL" id="AOHT01000010">
    <property type="protein sequence ID" value="ELY30203.1"/>
    <property type="molecule type" value="Genomic_DNA"/>
</dbReference>
<sequence>MQWLLTCVDGPRDLAAPATHRGVSGVYIPRLDSELTVVLGISTGYFP</sequence>
<evidence type="ECO:0000313" key="1">
    <source>
        <dbReference type="EMBL" id="ADQ66694.1"/>
    </source>
</evidence>
<dbReference type="KEGG" id="hbo:Hbor_11040"/>